<evidence type="ECO:0000259" key="8">
    <source>
        <dbReference type="PROSITE" id="PS50245"/>
    </source>
</evidence>
<dbReference type="InterPro" id="IPR029071">
    <property type="entry name" value="Ubiquitin-like_domsf"/>
</dbReference>
<dbReference type="GO" id="GO:0005744">
    <property type="term" value="C:TIM23 mitochondrial import inner membrane translocase complex"/>
    <property type="evidence" value="ECO:0007669"/>
    <property type="project" value="TreeGrafter"/>
</dbReference>
<feature type="compositionally biased region" description="Basic and acidic residues" evidence="6">
    <location>
        <begin position="135"/>
        <end position="156"/>
    </location>
</feature>
<evidence type="ECO:0000256" key="2">
    <source>
        <dbReference type="ARBA" id="ARBA00022692"/>
    </source>
</evidence>
<proteinExistence type="predicted"/>
<dbReference type="GO" id="GO:0007023">
    <property type="term" value="P:post-chaperonin tubulin folding pathway"/>
    <property type="evidence" value="ECO:0007669"/>
    <property type="project" value="InterPro"/>
</dbReference>
<dbReference type="Pfam" id="PF01302">
    <property type="entry name" value="CAP_GLY"/>
    <property type="match status" value="1"/>
</dbReference>
<evidence type="ECO:0000256" key="1">
    <source>
        <dbReference type="ARBA" id="ARBA00004141"/>
    </source>
</evidence>
<comment type="caution">
    <text evidence="9">The sequence shown here is derived from an EMBL/GenBank/DDBJ whole genome shotgun (WGS) entry which is preliminary data.</text>
</comment>
<dbReference type="GO" id="GO:0030150">
    <property type="term" value="P:protein import into mitochondrial matrix"/>
    <property type="evidence" value="ECO:0007669"/>
    <property type="project" value="TreeGrafter"/>
</dbReference>
<evidence type="ECO:0000256" key="3">
    <source>
        <dbReference type="ARBA" id="ARBA00022989"/>
    </source>
</evidence>
<dbReference type="InterPro" id="IPR045172">
    <property type="entry name" value="TBCB_Ubl"/>
</dbReference>
<dbReference type="PANTHER" id="PTHR15371">
    <property type="entry name" value="TIM23"/>
    <property type="match status" value="1"/>
</dbReference>
<dbReference type="GO" id="GO:0008320">
    <property type="term" value="F:protein transmembrane transporter activity"/>
    <property type="evidence" value="ECO:0007669"/>
    <property type="project" value="TreeGrafter"/>
</dbReference>
<keyword evidence="5" id="KW-0143">Chaperone</keyword>
<sequence>MEVQVNTAPLVNVRVTSNVNSFTAEKRFDRSLTIGDLKGRLELVTGGSAQNMTLEVFDEQEQPVCHLVGDEALLGSFCVEENYRIHVTDKTRRLGEFDDTSNVEKYELPEGEYNKRNDSVRSFLLKNKLGKYNEEEVKKKQEEKQKQEKEEEEKAKTITVGSRCQVRVQGEPTRRGEVMYVGKVHFKPGMWIGVKYDEPQGKNDGRGCASSTDRAPGSSSSSSSSRPHVRHSATTPHFFPTMAMDNRSGGILGLVNPSYGASDPGMNVPLTSKPGLSQLSPYLNFDPSYLQTTQPEFIALEGQPQRRGRFELAFSQIGGSCLVGAGLGGGHGLYRGLVETAASGHTGKIRRTQLLNYIMKRGSASANTLGVVAFMYSGLGWMIYYFRGNQEDHLNTVSAATLTGLLYKSTAGLKKCAAGGLVGLGLSLAVVAFSSRDKLKDQYGHHF</sequence>
<accession>A0AAW0SWA1</accession>
<protein>
    <recommendedName>
        <fullName evidence="8">CAP-Gly domain-containing protein</fullName>
    </recommendedName>
</protein>
<dbReference type="CDD" id="cd01789">
    <property type="entry name" value="Ubl_TBCB"/>
    <property type="match status" value="1"/>
</dbReference>
<feature type="region of interest" description="Disordered" evidence="6">
    <location>
        <begin position="197"/>
        <end position="240"/>
    </location>
</feature>
<dbReference type="EMBL" id="JARAKH010000043">
    <property type="protein sequence ID" value="KAK8379194.1"/>
    <property type="molecule type" value="Genomic_DNA"/>
</dbReference>
<keyword evidence="3 7" id="KW-1133">Transmembrane helix</keyword>
<organism evidence="9 10">
    <name type="scientific">Scylla paramamosain</name>
    <name type="common">Mud crab</name>
    <dbReference type="NCBI Taxonomy" id="85552"/>
    <lineage>
        <taxon>Eukaryota</taxon>
        <taxon>Metazoa</taxon>
        <taxon>Ecdysozoa</taxon>
        <taxon>Arthropoda</taxon>
        <taxon>Crustacea</taxon>
        <taxon>Multicrustacea</taxon>
        <taxon>Malacostraca</taxon>
        <taxon>Eumalacostraca</taxon>
        <taxon>Eucarida</taxon>
        <taxon>Decapoda</taxon>
        <taxon>Pleocyemata</taxon>
        <taxon>Brachyura</taxon>
        <taxon>Eubrachyura</taxon>
        <taxon>Portunoidea</taxon>
        <taxon>Portunidae</taxon>
        <taxon>Portuninae</taxon>
        <taxon>Scylla</taxon>
    </lineage>
</organism>
<dbReference type="InterPro" id="IPR000938">
    <property type="entry name" value="CAP-Gly_domain"/>
</dbReference>
<feature type="transmembrane region" description="Helical" evidence="7">
    <location>
        <begin position="412"/>
        <end position="433"/>
    </location>
</feature>
<evidence type="ECO:0000313" key="10">
    <source>
        <dbReference type="Proteomes" id="UP001487740"/>
    </source>
</evidence>
<dbReference type="GO" id="GO:0007021">
    <property type="term" value="P:tubulin complex assembly"/>
    <property type="evidence" value="ECO:0007669"/>
    <property type="project" value="InterPro"/>
</dbReference>
<feature type="transmembrane region" description="Helical" evidence="7">
    <location>
        <begin position="366"/>
        <end position="386"/>
    </location>
</feature>
<evidence type="ECO:0000313" key="9">
    <source>
        <dbReference type="EMBL" id="KAK8379194.1"/>
    </source>
</evidence>
<keyword evidence="10" id="KW-1185">Reference proteome</keyword>
<feature type="domain" description="CAP-Gly" evidence="8">
    <location>
        <begin position="182"/>
        <end position="205"/>
    </location>
</feature>
<evidence type="ECO:0000256" key="4">
    <source>
        <dbReference type="ARBA" id="ARBA00023136"/>
    </source>
</evidence>
<gene>
    <name evidence="9" type="ORF">O3P69_019206</name>
</gene>
<dbReference type="Gene3D" id="3.10.20.90">
    <property type="entry name" value="Phosphatidylinositol 3-kinase Catalytic Subunit, Chain A, domain 1"/>
    <property type="match status" value="1"/>
</dbReference>
<dbReference type="PROSITE" id="PS50245">
    <property type="entry name" value="CAP_GLY_2"/>
    <property type="match status" value="1"/>
</dbReference>
<feature type="region of interest" description="Disordered" evidence="6">
    <location>
        <begin position="135"/>
        <end position="159"/>
    </location>
</feature>
<dbReference type="InterPro" id="IPR000626">
    <property type="entry name" value="Ubiquitin-like_dom"/>
</dbReference>
<comment type="subcellular location">
    <subcellularLocation>
        <location evidence="1">Membrane</location>
        <topology evidence="1">Multi-pass membrane protein</topology>
    </subcellularLocation>
</comment>
<dbReference type="PANTHER" id="PTHR15371:SF0">
    <property type="entry name" value="SD19278P"/>
    <property type="match status" value="1"/>
</dbReference>
<dbReference type="InterPro" id="IPR045238">
    <property type="entry name" value="Tim23-like"/>
</dbReference>
<dbReference type="SMART" id="SM01052">
    <property type="entry name" value="CAP_GLY"/>
    <property type="match status" value="1"/>
</dbReference>
<reference evidence="9 10" key="1">
    <citation type="submission" date="2023-03" db="EMBL/GenBank/DDBJ databases">
        <title>High-quality genome of Scylla paramamosain provides insights in environmental adaptation.</title>
        <authorList>
            <person name="Zhang L."/>
        </authorList>
    </citation>
    <scope>NUCLEOTIDE SEQUENCE [LARGE SCALE GENOMIC DNA]</scope>
    <source>
        <strain evidence="9">LZ_2023a</strain>
        <tissue evidence="9">Muscle</tissue>
    </source>
</reference>
<dbReference type="Pfam" id="PF14560">
    <property type="entry name" value="Ubiquitin_2"/>
    <property type="match status" value="1"/>
</dbReference>
<dbReference type="Gene3D" id="2.30.30.190">
    <property type="entry name" value="CAP Gly-rich-like domain"/>
    <property type="match status" value="1"/>
</dbReference>
<evidence type="ECO:0000256" key="7">
    <source>
        <dbReference type="SAM" id="Phobius"/>
    </source>
</evidence>
<name>A0AAW0SWA1_SCYPA</name>
<dbReference type="SUPFAM" id="SSF54236">
    <property type="entry name" value="Ubiquitin-like"/>
    <property type="match status" value="1"/>
</dbReference>
<dbReference type="GO" id="GO:0043014">
    <property type="term" value="F:alpha-tubulin binding"/>
    <property type="evidence" value="ECO:0007669"/>
    <property type="project" value="InterPro"/>
</dbReference>
<dbReference type="Pfam" id="PF02466">
    <property type="entry name" value="Tim17"/>
    <property type="match status" value="1"/>
</dbReference>
<evidence type="ECO:0000256" key="6">
    <source>
        <dbReference type="SAM" id="MobiDB-lite"/>
    </source>
</evidence>
<evidence type="ECO:0000256" key="5">
    <source>
        <dbReference type="ARBA" id="ARBA00023186"/>
    </source>
</evidence>
<dbReference type="Proteomes" id="UP001487740">
    <property type="component" value="Unassembled WGS sequence"/>
</dbReference>
<keyword evidence="4 7" id="KW-0472">Membrane</keyword>
<keyword evidence="2 7" id="KW-0812">Transmembrane</keyword>
<dbReference type="SUPFAM" id="SSF74924">
    <property type="entry name" value="Cap-Gly domain"/>
    <property type="match status" value="1"/>
</dbReference>
<dbReference type="InterPro" id="IPR036859">
    <property type="entry name" value="CAP-Gly_dom_sf"/>
</dbReference>
<dbReference type="AlphaFoldDB" id="A0AAW0SWA1"/>